<sequence>MGDIWTTIRSMGWNLTHRLGIIDIIDILIVAVIIYELLLLTRHTRGSALLKGLFLLFVIVILSNILGLTSLNWLLLAVLQNGALVLVILFQPELRKALERMGRSRLITKGNHRNEDEDTEIIIDEIIQTVVDLSRRRVGALIVFERKTGLQDVIETGTALNAEISAPLLENIFEPNTPLHDGAVVIREDRIMAAACILPLAEASGVIRGLGTRHRAAVGISENTDAAVIVVSEQTGIISLAMDGSLQRPYSIDAMRSFLHGFYSSKVSSISSFLRGIFKRHTEG</sequence>
<proteinExistence type="predicted"/>
<name>A0AC61MYI2_9FIRM</name>
<keyword evidence="2" id="KW-1185">Reference proteome</keyword>
<accession>A0AC61MYI2</accession>
<gene>
    <name evidence="1" type="primary">cdaA</name>
    <name evidence="1" type="ORF">JYE49_05280</name>
</gene>
<protein>
    <submittedName>
        <fullName evidence="1">Diadenylate cyclase CdaA</fullName>
        <ecNumber evidence="1">2.7.7.85</ecNumber>
    </submittedName>
</protein>
<evidence type="ECO:0000313" key="2">
    <source>
        <dbReference type="Proteomes" id="UP000682782"/>
    </source>
</evidence>
<reference evidence="1" key="1">
    <citation type="submission" date="2021-01" db="EMBL/GenBank/DDBJ databases">
        <title>Complete genome sequence of Clostridiales bacterium R-7.</title>
        <authorList>
            <person name="Mahoney-Kurpe S.C."/>
            <person name="Palevich N."/>
            <person name="Koike S."/>
            <person name="Moon C.D."/>
            <person name="Attwood G.T."/>
        </authorList>
    </citation>
    <scope>NUCLEOTIDE SEQUENCE</scope>
    <source>
        <strain evidence="1">R-7</strain>
    </source>
</reference>
<dbReference type="Proteomes" id="UP000682782">
    <property type="component" value="Chromosome"/>
</dbReference>
<keyword evidence="1" id="KW-0808">Transferase</keyword>
<organism evidence="1 2">
    <name type="scientific">Aristaeella hokkaidonensis</name>
    <dbReference type="NCBI Taxonomy" id="3046382"/>
    <lineage>
        <taxon>Bacteria</taxon>
        <taxon>Bacillati</taxon>
        <taxon>Bacillota</taxon>
        <taxon>Clostridia</taxon>
        <taxon>Eubacteriales</taxon>
        <taxon>Aristaeellaceae</taxon>
        <taxon>Aristaeella</taxon>
    </lineage>
</organism>
<dbReference type="EMBL" id="CP068393">
    <property type="protein sequence ID" value="QUC68106.1"/>
    <property type="molecule type" value="Genomic_DNA"/>
</dbReference>
<dbReference type="EC" id="2.7.7.85" evidence="1"/>
<evidence type="ECO:0000313" key="1">
    <source>
        <dbReference type="EMBL" id="QUC68106.1"/>
    </source>
</evidence>
<keyword evidence="1" id="KW-0548">Nucleotidyltransferase</keyword>